<dbReference type="EMBL" id="CP065030">
    <property type="protein sequence ID" value="QPK14394.1"/>
    <property type="molecule type" value="Genomic_DNA"/>
</dbReference>
<gene>
    <name evidence="3" type="ORF">F131LOC_013415</name>
    <name evidence="2" type="ORF">F131LOC_03739</name>
</gene>
<dbReference type="EMBL" id="PDVW01000030">
    <property type="protein sequence ID" value="POY48516.1"/>
    <property type="molecule type" value="Genomic_DNA"/>
</dbReference>
<sequence>MPIKKESKTQKEKEAKNVRLSEKELIPLATSEFRFFGIEGRALGLSWNDVTYGDIADKYTLIKFDTLVSHDGSKKDIGFSPYNLWYEIYMSERKEELKNRKRKQVSDDFTTRKRSAGNDSSYSYGMTQSYWGYTLKGTLSSKDRRELKSSLKEKKKIYNDLQSYYHFMAKKSKEMKKKIILFPVSIFLDRDTFLQDESSSKYDKLKKQAQLLNKHLPEVIKILRHRAQYAVFLGYSKLIMLTDENFEPFLHVIFYLSEEELSSWYAHDIASTWYKVSNSAVELHYYSFAGELQKPSPHSFFEEEDSYTVQYRNILHPFPSEDPNRKDEVADASIEAIKRSLRHQEKRKSNKERFNPKLYHLLKQQLKAHTAITDARKYHLDYLACVAKNYNSIPSVRTFSKAEFTYDSQYSHEKYLERKKRKQENIQIPRELTEPLFDIFDDEIEYMMGGENVIDFVKRIIK</sequence>
<dbReference type="RefSeq" id="WP_103972297.1">
    <property type="nucleotide sequence ID" value="NZ_CP065030.1"/>
</dbReference>
<evidence type="ECO:0000313" key="2">
    <source>
        <dbReference type="EMBL" id="POY48516.1"/>
    </source>
</evidence>
<protein>
    <submittedName>
        <fullName evidence="2">Uncharacterized protein</fullName>
    </submittedName>
</protein>
<evidence type="ECO:0000313" key="3">
    <source>
        <dbReference type="EMBL" id="QPK14394.1"/>
    </source>
</evidence>
<organism evidence="2">
    <name type="scientific">Pectobacterium versatile</name>
    <dbReference type="NCBI Taxonomy" id="2488639"/>
    <lineage>
        <taxon>Bacteria</taxon>
        <taxon>Pseudomonadati</taxon>
        <taxon>Pseudomonadota</taxon>
        <taxon>Gammaproteobacteria</taxon>
        <taxon>Enterobacterales</taxon>
        <taxon>Pectobacteriaceae</taxon>
        <taxon>Pectobacterium</taxon>
    </lineage>
</organism>
<dbReference type="AlphaFoldDB" id="A0A855MBC8"/>
<evidence type="ECO:0000256" key="1">
    <source>
        <dbReference type="SAM" id="MobiDB-lite"/>
    </source>
</evidence>
<evidence type="ECO:0000313" key="4">
    <source>
        <dbReference type="Proteomes" id="UP000237284"/>
    </source>
</evidence>
<feature type="region of interest" description="Disordered" evidence="1">
    <location>
        <begin position="101"/>
        <end position="120"/>
    </location>
</feature>
<name>A0A855MBC8_9GAMM</name>
<reference evidence="3 4" key="2">
    <citation type="submission" date="2020-11" db="EMBL/GenBank/DDBJ databases">
        <title>Complete genome sequence of Pectobacterium versatile F131.</title>
        <authorList>
            <person name="Shirshikov F.V."/>
            <person name="Miroshnikov K."/>
            <person name="Toshakov S.V."/>
            <person name="Kabanova A.P."/>
            <person name="Barannik A.P."/>
            <person name="Shneider M."/>
            <person name="Ignatov A.N."/>
            <person name="Miroshnikov K.A."/>
            <person name="Mikhailova Y.V."/>
            <person name="Shelenkov A."/>
            <person name="Yanushevich Y.G."/>
            <person name="Evseev P.V."/>
        </authorList>
    </citation>
    <scope>NUCLEOTIDE SEQUENCE [LARGE SCALE GENOMIC DNA]</scope>
    <source>
        <strain evidence="3 4">F131</strain>
    </source>
</reference>
<accession>A0A855MBC8</accession>
<feature type="compositionally biased region" description="Basic and acidic residues" evidence="1">
    <location>
        <begin position="101"/>
        <end position="111"/>
    </location>
</feature>
<proteinExistence type="predicted"/>
<reference evidence="2" key="1">
    <citation type="submission" date="2017-12" db="EMBL/GenBank/DDBJ databases">
        <title>First report on the novel genomospecies/subspecies of Pectobacterium carotovorum in Russia.</title>
        <authorList>
            <person name="Shirshikov F.V."/>
            <person name="Miroshnikov K."/>
            <person name="Toshakov S.V."/>
            <person name="Kabanova A.P."/>
            <person name="Barannik A.P."/>
            <person name="Shneider M."/>
            <person name="Ignatov A.N."/>
            <person name="Miroshnikov K.A."/>
        </authorList>
    </citation>
    <scope>NUCLEOTIDE SEQUENCE [LARGE SCALE GENOMIC DNA]</scope>
    <source>
        <strain evidence="2">F131</strain>
    </source>
</reference>
<dbReference type="Proteomes" id="UP000237284">
    <property type="component" value="Chromosome"/>
</dbReference>